<dbReference type="EMBL" id="LR796382">
    <property type="protein sequence ID" value="CAB4140444.1"/>
    <property type="molecule type" value="Genomic_DNA"/>
</dbReference>
<evidence type="ECO:0000313" key="3">
    <source>
        <dbReference type="EMBL" id="CAB4157983.1"/>
    </source>
</evidence>
<keyword evidence="1" id="KW-0812">Transmembrane</keyword>
<protein>
    <recommendedName>
        <fullName evidence="4">Holin of 3TMs, for gene-transfer release</fullName>
    </recommendedName>
</protein>
<evidence type="ECO:0000256" key="1">
    <source>
        <dbReference type="SAM" id="Phobius"/>
    </source>
</evidence>
<reference evidence="3" key="1">
    <citation type="submission" date="2020-04" db="EMBL/GenBank/DDBJ databases">
        <authorList>
            <person name="Chiriac C."/>
            <person name="Salcher M."/>
            <person name="Ghai R."/>
            <person name="Kavagutti S V."/>
        </authorList>
    </citation>
    <scope>NUCLEOTIDE SEQUENCE</scope>
</reference>
<evidence type="ECO:0008006" key="4">
    <source>
        <dbReference type="Google" id="ProtNLM"/>
    </source>
</evidence>
<name>A0A6J5NGD4_9CAUD</name>
<proteinExistence type="predicted"/>
<organism evidence="3">
    <name type="scientific">uncultured Caudovirales phage</name>
    <dbReference type="NCBI Taxonomy" id="2100421"/>
    <lineage>
        <taxon>Viruses</taxon>
        <taxon>Duplodnaviria</taxon>
        <taxon>Heunggongvirae</taxon>
        <taxon>Uroviricota</taxon>
        <taxon>Caudoviricetes</taxon>
        <taxon>Peduoviridae</taxon>
        <taxon>Maltschvirus</taxon>
        <taxon>Maltschvirus maltsch</taxon>
    </lineage>
</organism>
<keyword evidence="1" id="KW-1133">Transmembrane helix</keyword>
<dbReference type="EMBL" id="LR796652">
    <property type="protein sequence ID" value="CAB4157983.1"/>
    <property type="molecule type" value="Genomic_DNA"/>
</dbReference>
<evidence type="ECO:0000313" key="2">
    <source>
        <dbReference type="EMBL" id="CAB4140444.1"/>
    </source>
</evidence>
<sequence length="97" mass="11237">MSKLLGDDWMTNRWRPMMAVTYMIICLCDFVIFPILWTIVQFWETQAANDAFREWTSLTLQSGGFIHITFMAILGISAWTRGQEKIETIKAGKEENA</sequence>
<keyword evidence="1" id="KW-0472">Membrane</keyword>
<feature type="transmembrane region" description="Helical" evidence="1">
    <location>
        <begin position="20"/>
        <end position="40"/>
    </location>
</feature>
<gene>
    <name evidence="2" type="ORF">UFOVP409_38</name>
    <name evidence="3" type="ORF">UFOVP684_64</name>
</gene>
<accession>A0A6J5NGD4</accession>
<feature type="transmembrane region" description="Helical" evidence="1">
    <location>
        <begin position="60"/>
        <end position="80"/>
    </location>
</feature>